<feature type="compositionally biased region" description="Low complexity" evidence="1">
    <location>
        <begin position="461"/>
        <end position="475"/>
    </location>
</feature>
<comment type="caution">
    <text evidence="3">The sequence shown here is derived from an EMBL/GenBank/DDBJ whole genome shotgun (WGS) entry which is preliminary data.</text>
</comment>
<keyword evidence="2" id="KW-0812">Transmembrane</keyword>
<dbReference type="RefSeq" id="WP_311670733.1">
    <property type="nucleotide sequence ID" value="NZ_JAVREO010000030.1"/>
</dbReference>
<evidence type="ECO:0000313" key="3">
    <source>
        <dbReference type="EMBL" id="MDT0270671.1"/>
    </source>
</evidence>
<dbReference type="Proteomes" id="UP001183410">
    <property type="component" value="Unassembled WGS sequence"/>
</dbReference>
<feature type="transmembrane region" description="Helical" evidence="2">
    <location>
        <begin position="97"/>
        <end position="120"/>
    </location>
</feature>
<evidence type="ECO:0000313" key="4">
    <source>
        <dbReference type="Proteomes" id="UP001183410"/>
    </source>
</evidence>
<keyword evidence="2" id="KW-1133">Transmembrane helix</keyword>
<evidence type="ECO:0000256" key="2">
    <source>
        <dbReference type="SAM" id="Phobius"/>
    </source>
</evidence>
<reference evidence="4" key="1">
    <citation type="submission" date="2023-07" db="EMBL/GenBank/DDBJ databases">
        <title>30 novel species of actinomycetes from the DSMZ collection.</title>
        <authorList>
            <person name="Nouioui I."/>
        </authorList>
    </citation>
    <scope>NUCLEOTIDE SEQUENCE [LARGE SCALE GENOMIC DNA]</scope>
    <source>
        <strain evidence="4">DSM 44915</strain>
    </source>
</reference>
<accession>A0ABU2K084</accession>
<keyword evidence="4" id="KW-1185">Reference proteome</keyword>
<name>A0ABU2K084_9ACTN</name>
<dbReference type="EMBL" id="JAVREO010000030">
    <property type="protein sequence ID" value="MDT0270671.1"/>
    <property type="molecule type" value="Genomic_DNA"/>
</dbReference>
<organism evidence="3 4">
    <name type="scientific">Streptomyces chisholmiae</name>
    <dbReference type="NCBI Taxonomy" id="3075540"/>
    <lineage>
        <taxon>Bacteria</taxon>
        <taxon>Bacillati</taxon>
        <taxon>Actinomycetota</taxon>
        <taxon>Actinomycetes</taxon>
        <taxon>Kitasatosporales</taxon>
        <taxon>Streptomycetaceae</taxon>
        <taxon>Streptomyces</taxon>
    </lineage>
</organism>
<gene>
    <name evidence="3" type="ORF">RM844_30805</name>
</gene>
<keyword evidence="2" id="KW-0472">Membrane</keyword>
<sequence>MAAGPTLRRGAQGLALGALLLLFTAQLLGAQLPNAPLLCVAGGAGLALDLALRQWWPGVLVPLGRVRCDETMRQLLRDLLVVVGLAHLAEVSTAVRLLVVAGLLACYALHFLTRALAVLVRRSRTLPVLTRNIDTSELRLRPAPPRLLTGAHRRMPLFAVPATAGMLGTVATGRAAWSLLGVGCSLLLFAGGAARLATWLLPGRRPPSTEEVLAWFQRWLEEHRPRVGLYFSGGSGTAYQVNMWLGAVAALEENALVVLRERPMVQQLAPTELPVVCVPKVAHLMLLEHSTLRVLIHPANAPKTSQVLRIPTIKHAFVNHGESDKLSSCNPYAKVYDEVWVAGPAARERYALADVGVDDRDVVEVGRPQLAPIHPYTGPPPAEGPITVLYAPTWEGWTNDPGNTSVLLAGERLVAELLADARVRLLYRPHPMTGSVDPRFGAADARIRALVAAAERRRPARAGARSPAPAPRGALLRRSAGPVAERGALAAGAPPEPDRTAGELAHRTARLEALTSRGWRPGADDVERMLWQSAPAEGHQEAVAAATRAWRAAFWAAQDPEGHLVLTGPRPDLYSCFNQADLLISDVSSVVADYLAGVKPYAVVNTSGLSEEAFRAANPTVRAATVLSPDVAELPELLAAVVDPRLDRLAGARAELRAFLLGPTEPPSQVRFQQATSALLARAEARGGRPGAGRRGGRP</sequence>
<feature type="region of interest" description="Disordered" evidence="1">
    <location>
        <begin position="456"/>
        <end position="475"/>
    </location>
</feature>
<dbReference type="Gene3D" id="3.40.50.12580">
    <property type="match status" value="1"/>
</dbReference>
<feature type="transmembrane region" description="Helical" evidence="2">
    <location>
        <begin position="179"/>
        <end position="201"/>
    </location>
</feature>
<evidence type="ECO:0008006" key="5">
    <source>
        <dbReference type="Google" id="ProtNLM"/>
    </source>
</evidence>
<dbReference type="InterPro" id="IPR043148">
    <property type="entry name" value="TagF_C"/>
</dbReference>
<proteinExistence type="predicted"/>
<protein>
    <recommendedName>
        <fullName evidence="5">Integral membrane protein</fullName>
    </recommendedName>
</protein>
<evidence type="ECO:0000256" key="1">
    <source>
        <dbReference type="SAM" id="MobiDB-lite"/>
    </source>
</evidence>